<dbReference type="Proteomes" id="UP000095751">
    <property type="component" value="Unassembled WGS sequence"/>
</dbReference>
<dbReference type="EMBL" id="KV784355">
    <property type="protein sequence ID" value="OEU20170.1"/>
    <property type="molecule type" value="Genomic_DNA"/>
</dbReference>
<sequence>MSRGVPCEPEALLMGALGGSVSFMSICVEVPVIIGVGSFSNQQPGDNLECVECMDKYWRRFEELPYNIRDHAKALLWEYVMTGMLGHTQVQADMNRSPGIDLMGAKSVGLDATEL</sequence>
<keyword evidence="1" id="KW-0472">Membrane</keyword>
<evidence type="ECO:0000256" key="1">
    <source>
        <dbReference type="SAM" id="Phobius"/>
    </source>
</evidence>
<organism evidence="2 3">
    <name type="scientific">Fragilariopsis cylindrus CCMP1102</name>
    <dbReference type="NCBI Taxonomy" id="635003"/>
    <lineage>
        <taxon>Eukaryota</taxon>
        <taxon>Sar</taxon>
        <taxon>Stramenopiles</taxon>
        <taxon>Ochrophyta</taxon>
        <taxon>Bacillariophyta</taxon>
        <taxon>Bacillariophyceae</taxon>
        <taxon>Bacillariophycidae</taxon>
        <taxon>Bacillariales</taxon>
        <taxon>Bacillariaceae</taxon>
        <taxon>Fragilariopsis</taxon>
    </lineage>
</organism>
<reference evidence="2 3" key="1">
    <citation type="submission" date="2016-09" db="EMBL/GenBank/DDBJ databases">
        <title>Extensive genetic diversity and differential bi-allelic expression allows diatom success in the polar Southern Ocean.</title>
        <authorList>
            <consortium name="DOE Joint Genome Institute"/>
            <person name="Mock T."/>
            <person name="Otillar R.P."/>
            <person name="Strauss J."/>
            <person name="Dupont C."/>
            <person name="Frickenhaus S."/>
            <person name="Maumus F."/>
            <person name="Mcmullan M."/>
            <person name="Sanges R."/>
            <person name="Schmutz J."/>
            <person name="Toseland A."/>
            <person name="Valas R."/>
            <person name="Veluchamy A."/>
            <person name="Ward B.J."/>
            <person name="Allen A."/>
            <person name="Barry K."/>
            <person name="Falciatore A."/>
            <person name="Ferrante M."/>
            <person name="Fortunato A.E."/>
            <person name="Gloeckner G."/>
            <person name="Gruber A."/>
            <person name="Hipkin R."/>
            <person name="Janech M."/>
            <person name="Kroth P."/>
            <person name="Leese F."/>
            <person name="Lindquist E."/>
            <person name="Lyon B.R."/>
            <person name="Martin J."/>
            <person name="Mayer C."/>
            <person name="Parker M."/>
            <person name="Quesneville H."/>
            <person name="Raymond J."/>
            <person name="Uhlig C."/>
            <person name="Valentin K.U."/>
            <person name="Worden A.Z."/>
            <person name="Armbrust E.V."/>
            <person name="Bowler C."/>
            <person name="Green B."/>
            <person name="Moulton V."/>
            <person name="Van Oosterhout C."/>
            <person name="Grigoriev I."/>
        </authorList>
    </citation>
    <scope>NUCLEOTIDE SEQUENCE [LARGE SCALE GENOMIC DNA]</scope>
    <source>
        <strain evidence="2 3">CCMP1102</strain>
    </source>
</reference>
<feature type="transmembrane region" description="Helical" evidence="1">
    <location>
        <begin position="12"/>
        <end position="34"/>
    </location>
</feature>
<evidence type="ECO:0000313" key="3">
    <source>
        <dbReference type="Proteomes" id="UP000095751"/>
    </source>
</evidence>
<dbReference type="KEGG" id="fcy:FRACYDRAFT_236240"/>
<dbReference type="OrthoDB" id="10683702at2759"/>
<evidence type="ECO:0000313" key="2">
    <source>
        <dbReference type="EMBL" id="OEU20170.1"/>
    </source>
</evidence>
<keyword evidence="1" id="KW-0812">Transmembrane</keyword>
<protein>
    <submittedName>
        <fullName evidence="2">Uncharacterized protein</fullName>
    </submittedName>
</protein>
<accession>A0A1E7FPS0</accession>
<keyword evidence="3" id="KW-1185">Reference proteome</keyword>
<proteinExistence type="predicted"/>
<dbReference type="AlphaFoldDB" id="A0A1E7FPS0"/>
<name>A0A1E7FPS0_9STRA</name>
<dbReference type="InParanoid" id="A0A1E7FPS0"/>
<keyword evidence="1" id="KW-1133">Transmembrane helix</keyword>
<gene>
    <name evidence="2" type="ORF">FRACYDRAFT_236240</name>
</gene>